<dbReference type="EMBL" id="UINC01197491">
    <property type="protein sequence ID" value="SVE15007.1"/>
    <property type="molecule type" value="Genomic_DNA"/>
</dbReference>
<feature type="region of interest" description="Disordered" evidence="1">
    <location>
        <begin position="1"/>
        <end position="21"/>
    </location>
</feature>
<name>A0A383B4G0_9ZZZZ</name>
<protein>
    <submittedName>
        <fullName evidence="2">Uncharacterized protein</fullName>
    </submittedName>
</protein>
<sequence>PGNHADDMHALAQSGAGGRGENYGVIEMFKERIARKTCEGHIKDRSLPDPKRTKDFPISARAYGKNKLTLTRLSDGLTNHPDRSVPEPTKKAGRVNMDLTFDAEVETFQPSFL</sequence>
<reference evidence="2" key="1">
    <citation type="submission" date="2018-05" db="EMBL/GenBank/DDBJ databases">
        <authorList>
            <person name="Lanie J.A."/>
            <person name="Ng W.-L."/>
            <person name="Kazmierczak K.M."/>
            <person name="Andrzejewski T.M."/>
            <person name="Davidsen T.M."/>
            <person name="Wayne K.J."/>
            <person name="Tettelin H."/>
            <person name="Glass J.I."/>
            <person name="Rusch D."/>
            <person name="Podicherti R."/>
            <person name="Tsui H.-C.T."/>
            <person name="Winkler M.E."/>
        </authorList>
    </citation>
    <scope>NUCLEOTIDE SEQUENCE</scope>
</reference>
<gene>
    <name evidence="2" type="ORF">METZ01_LOCUS467861</name>
</gene>
<feature type="compositionally biased region" description="Basic and acidic residues" evidence="1">
    <location>
        <begin position="80"/>
        <end position="90"/>
    </location>
</feature>
<evidence type="ECO:0000256" key="1">
    <source>
        <dbReference type="SAM" id="MobiDB-lite"/>
    </source>
</evidence>
<evidence type="ECO:0000313" key="2">
    <source>
        <dbReference type="EMBL" id="SVE15007.1"/>
    </source>
</evidence>
<organism evidence="2">
    <name type="scientific">marine metagenome</name>
    <dbReference type="NCBI Taxonomy" id="408172"/>
    <lineage>
        <taxon>unclassified sequences</taxon>
        <taxon>metagenomes</taxon>
        <taxon>ecological metagenomes</taxon>
    </lineage>
</organism>
<accession>A0A383B4G0</accession>
<dbReference type="AlphaFoldDB" id="A0A383B4G0"/>
<proteinExistence type="predicted"/>
<feature type="region of interest" description="Disordered" evidence="1">
    <location>
        <begin position="73"/>
        <end position="95"/>
    </location>
</feature>
<feature type="non-terminal residue" evidence="2">
    <location>
        <position position="1"/>
    </location>
</feature>